<feature type="transmembrane region" description="Helical" evidence="6">
    <location>
        <begin position="454"/>
        <end position="474"/>
    </location>
</feature>
<evidence type="ECO:0000256" key="5">
    <source>
        <dbReference type="ARBA" id="ARBA00023136"/>
    </source>
</evidence>
<feature type="transmembrane region" description="Helical" evidence="6">
    <location>
        <begin position="310"/>
        <end position="334"/>
    </location>
</feature>
<comment type="subcellular location">
    <subcellularLocation>
        <location evidence="1">Membrane</location>
        <topology evidence="1">Multi-pass membrane protein</topology>
    </subcellularLocation>
</comment>
<feature type="transmembrane region" description="Helical" evidence="6">
    <location>
        <begin position="193"/>
        <end position="213"/>
    </location>
</feature>
<dbReference type="Pfam" id="PF02133">
    <property type="entry name" value="Transp_cyt_pur"/>
    <property type="match status" value="1"/>
</dbReference>
<feature type="transmembrane region" description="Helical" evidence="6">
    <location>
        <begin position="381"/>
        <end position="401"/>
    </location>
</feature>
<name>A0A650CQ36_9CREN</name>
<evidence type="ECO:0000313" key="8">
    <source>
        <dbReference type="Proteomes" id="UP000423396"/>
    </source>
</evidence>
<evidence type="ECO:0000256" key="4">
    <source>
        <dbReference type="ARBA" id="ARBA00022989"/>
    </source>
</evidence>
<evidence type="ECO:0000313" key="7">
    <source>
        <dbReference type="EMBL" id="QGR19597.1"/>
    </source>
</evidence>
<evidence type="ECO:0000256" key="3">
    <source>
        <dbReference type="ARBA" id="ARBA00022692"/>
    </source>
</evidence>
<comment type="similarity">
    <text evidence="2">Belongs to the purine-cytosine permease (2.A.39) family.</text>
</comment>
<dbReference type="KEGG" id="sazo:D1868_06050"/>
<dbReference type="GO" id="GO:0005886">
    <property type="term" value="C:plasma membrane"/>
    <property type="evidence" value="ECO:0007669"/>
    <property type="project" value="TreeGrafter"/>
</dbReference>
<reference evidence="7 8" key="1">
    <citation type="submission" date="2019-10" db="EMBL/GenBank/DDBJ databases">
        <title>Genome Sequences from Six Type Strain Members of the Archaeal Family Sulfolobaceae: Acidianus ambivalens, Acidianus infernus, Metallosphaera prunae, Stygiolobus azoricus, Sulfolobus metallicus, and Sulfurisphaera ohwakuensis.</title>
        <authorList>
            <person name="Counts J.A."/>
            <person name="Kelly R.M."/>
        </authorList>
    </citation>
    <scope>NUCLEOTIDE SEQUENCE [LARGE SCALE GENOMIC DNA]</scope>
    <source>
        <strain evidence="7 8">FC6</strain>
    </source>
</reference>
<keyword evidence="4 6" id="KW-1133">Transmembrane helix</keyword>
<feature type="transmembrane region" description="Helical" evidence="6">
    <location>
        <begin position="53"/>
        <end position="75"/>
    </location>
</feature>
<dbReference type="EMBL" id="CP045483">
    <property type="protein sequence ID" value="QGR19597.1"/>
    <property type="molecule type" value="Genomic_DNA"/>
</dbReference>
<dbReference type="Gene3D" id="1.10.4160.10">
    <property type="entry name" value="Hydantoin permease"/>
    <property type="match status" value="1"/>
</dbReference>
<dbReference type="PANTHER" id="PTHR30618:SF0">
    <property type="entry name" value="PURINE-URACIL PERMEASE NCS1"/>
    <property type="match status" value="1"/>
</dbReference>
<gene>
    <name evidence="7" type="ORF">D1868_06050</name>
</gene>
<sequence length="481" mass="53299">MRDIDSIIVNPEILPVPKEIKKWKAPDYTMAWITMSVGVLTWEYPWFGIFLGIPWYLALALEFLGMFLTLVPMIIQSHAGAKYGIAEPQVTRSRWGIWGAQLPSIIRAIIGTGWWGINVFIITEIIVGLYLKLSGNLESTVGPLLKSGQANSFTISLADPSLFWVVFVVVVLAEIGILYYSPILKGQEPLRKMSWIVAPIVMLSLISIFVFEVTKYGLNFALPTNFNASLPTMLAYLGGNMASWLTMAISMPDLTRFAINQRAQIFGQVILPFMYFIFGLFGILGSGVVYSSTHLLVIDPVLLTLLTAPAPVSILLLTPLLIETFAVNTLANLLPPAYDLSNIFPKKITWFRGVLLATLVGILVGAWSFLGSAYGFMESWLLTYGTALGSIVGINVADYVFIRRFNIDIDSLFTTRGVYRYLKGFNPSAFIAFGISSLIGYLSDLGIKNVITLYIGSLGPLVTLPLSIILYLIFMKLFKNY</sequence>
<dbReference type="GeneID" id="42798614"/>
<evidence type="ECO:0000256" key="6">
    <source>
        <dbReference type="SAM" id="Phobius"/>
    </source>
</evidence>
<dbReference type="OrthoDB" id="43742at2157"/>
<evidence type="ECO:0000256" key="2">
    <source>
        <dbReference type="ARBA" id="ARBA00008974"/>
    </source>
</evidence>
<accession>A0A650CQ36</accession>
<evidence type="ECO:0000256" key="1">
    <source>
        <dbReference type="ARBA" id="ARBA00004141"/>
    </source>
</evidence>
<dbReference type="Proteomes" id="UP000423396">
    <property type="component" value="Chromosome"/>
</dbReference>
<feature type="transmembrane region" description="Helical" evidence="6">
    <location>
        <begin position="108"/>
        <end position="131"/>
    </location>
</feature>
<dbReference type="PANTHER" id="PTHR30618">
    <property type="entry name" value="NCS1 FAMILY PURINE/PYRIMIDINE TRANSPORTER"/>
    <property type="match status" value="1"/>
</dbReference>
<dbReference type="InterPro" id="IPR001248">
    <property type="entry name" value="Pur-cyt_permease"/>
</dbReference>
<keyword evidence="8" id="KW-1185">Reference proteome</keyword>
<feature type="transmembrane region" description="Helical" evidence="6">
    <location>
        <begin position="354"/>
        <end position="375"/>
    </location>
</feature>
<feature type="transmembrane region" description="Helical" evidence="6">
    <location>
        <begin position="421"/>
        <end position="442"/>
    </location>
</feature>
<dbReference type="RefSeq" id="WP_156006527.1">
    <property type="nucleotide sequence ID" value="NZ_CP045483.1"/>
</dbReference>
<dbReference type="GO" id="GO:0015205">
    <property type="term" value="F:nucleobase transmembrane transporter activity"/>
    <property type="evidence" value="ECO:0007669"/>
    <property type="project" value="TreeGrafter"/>
</dbReference>
<protein>
    <submittedName>
        <fullName evidence="7">Transporter</fullName>
    </submittedName>
</protein>
<feature type="transmembrane region" description="Helical" evidence="6">
    <location>
        <begin position="162"/>
        <end position="181"/>
    </location>
</feature>
<dbReference type="InterPro" id="IPR045225">
    <property type="entry name" value="Uracil/uridine/allantoin_perm"/>
</dbReference>
<keyword evidence="5 6" id="KW-0472">Membrane</keyword>
<feature type="transmembrane region" description="Helical" evidence="6">
    <location>
        <begin position="266"/>
        <end position="290"/>
    </location>
</feature>
<proteinExistence type="inferred from homology"/>
<feature type="transmembrane region" description="Helical" evidence="6">
    <location>
        <begin position="233"/>
        <end position="254"/>
    </location>
</feature>
<dbReference type="AlphaFoldDB" id="A0A650CQ36"/>
<feature type="transmembrane region" description="Helical" evidence="6">
    <location>
        <begin position="28"/>
        <end position="47"/>
    </location>
</feature>
<keyword evidence="3 6" id="KW-0812">Transmembrane</keyword>
<organism evidence="7 8">
    <name type="scientific">Stygiolobus azoricus</name>
    <dbReference type="NCBI Taxonomy" id="41675"/>
    <lineage>
        <taxon>Archaea</taxon>
        <taxon>Thermoproteota</taxon>
        <taxon>Thermoprotei</taxon>
        <taxon>Sulfolobales</taxon>
        <taxon>Sulfolobaceae</taxon>
        <taxon>Stygiolobus</taxon>
    </lineage>
</organism>